<organism evidence="3 4">
    <name type="scientific">Paraburkholderia sprentiae WSM5005</name>
    <dbReference type="NCBI Taxonomy" id="754502"/>
    <lineage>
        <taxon>Bacteria</taxon>
        <taxon>Pseudomonadati</taxon>
        <taxon>Pseudomonadota</taxon>
        <taxon>Betaproteobacteria</taxon>
        <taxon>Burkholderiales</taxon>
        <taxon>Burkholderiaceae</taxon>
        <taxon>Paraburkholderia</taxon>
    </lineage>
</organism>
<dbReference type="PANTHER" id="PTHR30212">
    <property type="entry name" value="PROTEIN YIIM"/>
    <property type="match status" value="1"/>
</dbReference>
<dbReference type="InterPro" id="IPR006058">
    <property type="entry name" value="2Fe2S_fd_BS"/>
</dbReference>
<dbReference type="PROSITE" id="PS51085">
    <property type="entry name" value="2FE2S_FER_2"/>
    <property type="match status" value="1"/>
</dbReference>
<name>A0A1I9YEK8_9BURK</name>
<dbReference type="SUPFAM" id="SSF54292">
    <property type="entry name" value="2Fe-2S ferredoxin-like"/>
    <property type="match status" value="1"/>
</dbReference>
<dbReference type="Proteomes" id="UP000179860">
    <property type="component" value="Chromosome 1"/>
</dbReference>
<proteinExistence type="predicted"/>
<accession>A0A1I9YEK8</accession>
<dbReference type="SUPFAM" id="SSF52343">
    <property type="entry name" value="Ferredoxin reductase-like, C-terminal NADP-linked domain"/>
    <property type="match status" value="1"/>
</dbReference>
<dbReference type="PANTHER" id="PTHR30212:SF2">
    <property type="entry name" value="PROTEIN YIIM"/>
    <property type="match status" value="1"/>
</dbReference>
<dbReference type="Gene3D" id="3.40.50.80">
    <property type="entry name" value="Nucleotide-binding domain of ferredoxin-NADP reductase (FNR) module"/>
    <property type="match status" value="1"/>
</dbReference>
<dbReference type="PROSITE" id="PS00197">
    <property type="entry name" value="2FE2S_FER_1"/>
    <property type="match status" value="1"/>
</dbReference>
<dbReference type="InterPro" id="IPR001433">
    <property type="entry name" value="OxRdtase_FAD/NAD-bd"/>
</dbReference>
<dbReference type="InterPro" id="IPR017938">
    <property type="entry name" value="Riboflavin_synthase-like_b-brl"/>
</dbReference>
<sequence length="318" mass="34860">MTELNEVMTLRLTASQYLARNTLALTFEDPEGERLPAADAGSHVALILPNGLTRQYSLLESSNSLTQRSYVIGVKLDPQSRGGSRYIHETMRVGDLVQVETPRNNFPLDEDAEHTVLVAGGIGITPILCMARRLKEIGKSPRIYYSCRDRVDVAYAEELKTFEGSLVHVDADVGTFLNIEDVVKREPASAHFYCCGPGPMLEAFEKACSTLPPEQVHVEYFSAKHEAALDGNYVVELRKSGKTLSVPQGKTILNVVREAGVPISYSCEEGVCGACEVRVLEGEPDHRDAILSEPEKASNKTMIICCSGCKGDRLVLDL</sequence>
<dbReference type="InterPro" id="IPR012675">
    <property type="entry name" value="Beta-grasp_dom_sf"/>
</dbReference>
<reference evidence="3" key="1">
    <citation type="submission" date="2016-09" db="EMBL/GenBank/DDBJ databases">
        <title>The Complete Genome of Burkholderia sprentiae wsm5005.</title>
        <authorList>
            <person name="De Meyer S."/>
            <person name="Wang P."/>
            <person name="Terpolilli J."/>
        </authorList>
    </citation>
    <scope>NUCLEOTIDE SEQUENCE [LARGE SCALE GENOMIC DNA]</scope>
    <source>
        <strain evidence="3">WSM5005</strain>
    </source>
</reference>
<dbReference type="PRINTS" id="PR00409">
    <property type="entry name" value="PHDIOXRDTASE"/>
</dbReference>
<dbReference type="GO" id="GO:0051537">
    <property type="term" value="F:2 iron, 2 sulfur cluster binding"/>
    <property type="evidence" value="ECO:0007669"/>
    <property type="project" value="InterPro"/>
</dbReference>
<dbReference type="Pfam" id="PF00111">
    <property type="entry name" value="Fer2"/>
    <property type="match status" value="1"/>
</dbReference>
<dbReference type="RefSeq" id="WP_027197811.1">
    <property type="nucleotide sequence ID" value="NZ_CP017561.2"/>
</dbReference>
<dbReference type="InterPro" id="IPR036010">
    <property type="entry name" value="2Fe-2S_ferredoxin-like_sf"/>
</dbReference>
<dbReference type="AlphaFoldDB" id="A0A1I9YEK8"/>
<dbReference type="InterPro" id="IPR039261">
    <property type="entry name" value="FNR_nucleotide-bd"/>
</dbReference>
<keyword evidence="4" id="KW-1185">Reference proteome</keyword>
<dbReference type="SUPFAM" id="SSF63380">
    <property type="entry name" value="Riboflavin synthase domain-like"/>
    <property type="match status" value="1"/>
</dbReference>
<dbReference type="KEGG" id="pspw:BJG93_04570"/>
<dbReference type="GO" id="GO:0016491">
    <property type="term" value="F:oxidoreductase activity"/>
    <property type="evidence" value="ECO:0007669"/>
    <property type="project" value="InterPro"/>
</dbReference>
<feature type="domain" description="2Fe-2S ferredoxin-type" evidence="1">
    <location>
        <begin position="233"/>
        <end position="318"/>
    </location>
</feature>
<dbReference type="InterPro" id="IPR052353">
    <property type="entry name" value="Benzoxazolinone_Detox_Enz"/>
</dbReference>
<dbReference type="STRING" id="754502.BJG93_04570"/>
<dbReference type="InterPro" id="IPR017927">
    <property type="entry name" value="FAD-bd_FR_type"/>
</dbReference>
<protein>
    <submittedName>
        <fullName evidence="3">PDR/VanB family oxidoreductase</fullName>
    </submittedName>
</protein>
<dbReference type="EMBL" id="CP017561">
    <property type="protein sequence ID" value="APA84741.1"/>
    <property type="molecule type" value="Genomic_DNA"/>
</dbReference>
<dbReference type="InterPro" id="IPR001041">
    <property type="entry name" value="2Fe-2S_ferredoxin-type"/>
</dbReference>
<dbReference type="CDD" id="cd06185">
    <property type="entry name" value="PDR_like"/>
    <property type="match status" value="1"/>
</dbReference>
<evidence type="ECO:0000313" key="4">
    <source>
        <dbReference type="Proteomes" id="UP000179860"/>
    </source>
</evidence>
<feature type="domain" description="FAD-binding FR-type" evidence="2">
    <location>
        <begin position="5"/>
        <end position="109"/>
    </location>
</feature>
<evidence type="ECO:0000259" key="1">
    <source>
        <dbReference type="PROSITE" id="PS51085"/>
    </source>
</evidence>
<dbReference type="Pfam" id="PF00175">
    <property type="entry name" value="NAD_binding_1"/>
    <property type="match status" value="1"/>
</dbReference>
<dbReference type="OrthoDB" id="544091at2"/>
<dbReference type="Gene3D" id="2.40.30.10">
    <property type="entry name" value="Translation factors"/>
    <property type="match status" value="1"/>
</dbReference>
<evidence type="ECO:0000313" key="3">
    <source>
        <dbReference type="EMBL" id="APA84741.1"/>
    </source>
</evidence>
<dbReference type="PROSITE" id="PS51384">
    <property type="entry name" value="FAD_FR"/>
    <property type="match status" value="1"/>
</dbReference>
<gene>
    <name evidence="3" type="ORF">BJG93_04570</name>
</gene>
<reference evidence="3" key="2">
    <citation type="submission" date="2021-06" db="EMBL/GenBank/DDBJ databases">
        <authorList>
            <person name="Rogers T.H."/>
            <person name="Ramsay J.P."/>
            <person name="Wang P."/>
            <person name="Terpolilli J."/>
        </authorList>
    </citation>
    <scope>NUCLEOTIDE SEQUENCE [LARGE SCALE GENOMIC DNA]</scope>
    <source>
        <strain evidence="3">WSM5005</strain>
    </source>
</reference>
<dbReference type="CDD" id="cd00207">
    <property type="entry name" value="fer2"/>
    <property type="match status" value="1"/>
</dbReference>
<evidence type="ECO:0000259" key="2">
    <source>
        <dbReference type="PROSITE" id="PS51384"/>
    </source>
</evidence>
<dbReference type="Gene3D" id="3.10.20.30">
    <property type="match status" value="1"/>
</dbReference>